<proteinExistence type="predicted"/>
<feature type="compositionally biased region" description="Polar residues" evidence="1">
    <location>
        <begin position="85"/>
        <end position="104"/>
    </location>
</feature>
<organism evidence="3 4">
    <name type="scientific">Pseudozyma flocculosa</name>
    <dbReference type="NCBI Taxonomy" id="84751"/>
    <lineage>
        <taxon>Eukaryota</taxon>
        <taxon>Fungi</taxon>
        <taxon>Dikarya</taxon>
        <taxon>Basidiomycota</taxon>
        <taxon>Ustilaginomycotina</taxon>
        <taxon>Ustilaginomycetes</taxon>
        <taxon>Ustilaginales</taxon>
        <taxon>Ustilaginaceae</taxon>
        <taxon>Pseudozyma</taxon>
    </lineage>
</organism>
<dbReference type="Proteomes" id="UP000323386">
    <property type="component" value="Unassembled WGS sequence"/>
</dbReference>
<name>A0A5C3FD46_9BASI</name>
<reference evidence="3 4" key="1">
    <citation type="submission" date="2018-03" db="EMBL/GenBank/DDBJ databases">
        <authorList>
            <person name="Guldener U."/>
        </authorList>
    </citation>
    <scope>NUCLEOTIDE SEQUENCE [LARGE SCALE GENOMIC DNA]</scope>
    <source>
        <strain evidence="3 4">DAOM196992</strain>
    </source>
</reference>
<evidence type="ECO:0000256" key="1">
    <source>
        <dbReference type="SAM" id="MobiDB-lite"/>
    </source>
</evidence>
<feature type="compositionally biased region" description="Low complexity" evidence="1">
    <location>
        <begin position="35"/>
        <end position="44"/>
    </location>
</feature>
<feature type="compositionally biased region" description="Low complexity" evidence="1">
    <location>
        <begin position="60"/>
        <end position="72"/>
    </location>
</feature>
<accession>A0A5C3FD46</accession>
<protein>
    <submittedName>
        <fullName evidence="3">Uncharacterized protein</fullName>
    </submittedName>
</protein>
<evidence type="ECO:0000313" key="4">
    <source>
        <dbReference type="Proteomes" id="UP000323386"/>
    </source>
</evidence>
<evidence type="ECO:0000256" key="2">
    <source>
        <dbReference type="SAM" id="SignalP"/>
    </source>
</evidence>
<sequence length="104" mass="11071">MPCLLLAACCLLLASALLAWPRPDGGDPRIGDQPAQRSHAVQQRRAARRRSSNRRLARESPPARQPASQPASKVGPRPSRPSRIVRTSSPSIAMTLSPSGAGQS</sequence>
<dbReference type="AlphaFoldDB" id="A0A5C3FD46"/>
<keyword evidence="2" id="KW-0732">Signal</keyword>
<gene>
    <name evidence="3" type="ORF">PSFLO_07087</name>
</gene>
<keyword evidence="4" id="KW-1185">Reference proteome</keyword>
<feature type="signal peptide" evidence="2">
    <location>
        <begin position="1"/>
        <end position="19"/>
    </location>
</feature>
<feature type="compositionally biased region" description="Basic residues" evidence="1">
    <location>
        <begin position="45"/>
        <end position="55"/>
    </location>
</feature>
<evidence type="ECO:0000313" key="3">
    <source>
        <dbReference type="EMBL" id="SPO41605.1"/>
    </source>
</evidence>
<dbReference type="EMBL" id="OOIP01000029">
    <property type="protein sequence ID" value="SPO41605.1"/>
    <property type="molecule type" value="Genomic_DNA"/>
</dbReference>
<feature type="chain" id="PRO_5023089020" evidence="2">
    <location>
        <begin position="20"/>
        <end position="104"/>
    </location>
</feature>
<feature type="region of interest" description="Disordered" evidence="1">
    <location>
        <begin position="22"/>
        <end position="104"/>
    </location>
</feature>